<comment type="caution">
    <text evidence="2">The sequence shown here is derived from an EMBL/GenBank/DDBJ whole genome shotgun (WGS) entry which is preliminary data.</text>
</comment>
<evidence type="ECO:0000313" key="2">
    <source>
        <dbReference type="EMBL" id="KAK6948692.1"/>
    </source>
</evidence>
<protein>
    <submittedName>
        <fullName evidence="2">Uncharacterized protein</fullName>
    </submittedName>
</protein>
<feature type="chain" id="PRO_5043971429" evidence="1">
    <location>
        <begin position="21"/>
        <end position="72"/>
    </location>
</feature>
<gene>
    <name evidence="2" type="ORF">Daesc_010462</name>
</gene>
<feature type="signal peptide" evidence="1">
    <location>
        <begin position="1"/>
        <end position="20"/>
    </location>
</feature>
<keyword evidence="1" id="KW-0732">Signal</keyword>
<evidence type="ECO:0000313" key="3">
    <source>
        <dbReference type="Proteomes" id="UP001369815"/>
    </source>
</evidence>
<dbReference type="EMBL" id="JBANMG010000010">
    <property type="protein sequence ID" value="KAK6948692.1"/>
    <property type="molecule type" value="Genomic_DNA"/>
</dbReference>
<accession>A0AAX6M921</accession>
<organism evidence="2 3">
    <name type="scientific">Daldinia eschscholtzii</name>
    <dbReference type="NCBI Taxonomy" id="292717"/>
    <lineage>
        <taxon>Eukaryota</taxon>
        <taxon>Fungi</taxon>
        <taxon>Dikarya</taxon>
        <taxon>Ascomycota</taxon>
        <taxon>Pezizomycotina</taxon>
        <taxon>Sordariomycetes</taxon>
        <taxon>Xylariomycetidae</taxon>
        <taxon>Xylariales</taxon>
        <taxon>Hypoxylaceae</taxon>
        <taxon>Daldinia</taxon>
    </lineage>
</organism>
<keyword evidence="3" id="KW-1185">Reference proteome</keyword>
<sequence>MQFHTSMFAILASLAAMTSAIPAPIHGQGAIVRVENARRTCIGTSNRTPAVACGPQDALGDDTSGTVVAMDY</sequence>
<dbReference type="Proteomes" id="UP001369815">
    <property type="component" value="Unassembled WGS sequence"/>
</dbReference>
<proteinExistence type="predicted"/>
<name>A0AAX6M921_9PEZI</name>
<evidence type="ECO:0000256" key="1">
    <source>
        <dbReference type="SAM" id="SignalP"/>
    </source>
</evidence>
<dbReference type="AlphaFoldDB" id="A0AAX6M921"/>
<reference evidence="2 3" key="1">
    <citation type="journal article" date="2024" name="Front Chem Biol">
        <title>Unveiling the potential of Daldinia eschscholtzii MFLUCC 19-0629 through bioactivity and bioinformatics studies for enhanced sustainable agriculture production.</title>
        <authorList>
            <person name="Brooks S."/>
            <person name="Weaver J.A."/>
            <person name="Klomchit A."/>
            <person name="Alharthi S.A."/>
            <person name="Onlamun T."/>
            <person name="Nurani R."/>
            <person name="Vong T.K."/>
            <person name="Alberti F."/>
            <person name="Greco C."/>
        </authorList>
    </citation>
    <scope>NUCLEOTIDE SEQUENCE [LARGE SCALE GENOMIC DNA]</scope>
    <source>
        <strain evidence="2">MFLUCC 19-0629</strain>
    </source>
</reference>